<evidence type="ECO:0000259" key="2">
    <source>
        <dbReference type="PROSITE" id="PS51695"/>
    </source>
</evidence>
<dbReference type="EMBL" id="AP019791">
    <property type="protein sequence ID" value="BBL79427.1"/>
    <property type="molecule type" value="Genomic_DNA"/>
</dbReference>
<reference evidence="3" key="1">
    <citation type="journal article" date="2019" name="Microbiol. Resour. Announc.">
        <title>Complete Genome Sequence of Rubrobacter xylanophilus Strain AA3-22, Isolated from Arima Onsen in Japan.</title>
        <authorList>
            <person name="Tomariguchi N."/>
            <person name="Miyazaki K."/>
        </authorList>
    </citation>
    <scope>NUCLEOTIDE SEQUENCE [LARGE SCALE GENOMIC DNA]</scope>
    <source>
        <strain evidence="3">AA3-22</strain>
    </source>
</reference>
<dbReference type="GO" id="GO:0008240">
    <property type="term" value="F:tripeptidyl-peptidase activity"/>
    <property type="evidence" value="ECO:0007669"/>
    <property type="project" value="TreeGrafter"/>
</dbReference>
<dbReference type="GO" id="GO:0006508">
    <property type="term" value="P:proteolysis"/>
    <property type="evidence" value="ECO:0007669"/>
    <property type="project" value="InterPro"/>
</dbReference>
<dbReference type="RefSeq" id="WP_143527435.1">
    <property type="nucleotide sequence ID" value="NZ_AP019791.1"/>
</dbReference>
<evidence type="ECO:0000313" key="3">
    <source>
        <dbReference type="EMBL" id="BBL79427.1"/>
    </source>
</evidence>
<dbReference type="PANTHER" id="PTHR14218:SF15">
    <property type="entry name" value="TRIPEPTIDYL-PEPTIDASE 1"/>
    <property type="match status" value="1"/>
</dbReference>
<proteinExistence type="predicted"/>
<dbReference type="Gene3D" id="3.40.50.200">
    <property type="entry name" value="Peptidase S8/S53 domain"/>
    <property type="match status" value="1"/>
</dbReference>
<dbReference type="SUPFAM" id="SSF52743">
    <property type="entry name" value="Subtilisin-like"/>
    <property type="match status" value="1"/>
</dbReference>
<accession>A0A510HLY4</accession>
<dbReference type="AlphaFoldDB" id="A0A510HLY4"/>
<dbReference type="InterPro" id="IPR050819">
    <property type="entry name" value="Tripeptidyl-peptidase_I"/>
</dbReference>
<dbReference type="InterPro" id="IPR030400">
    <property type="entry name" value="Sedolisin_dom"/>
</dbReference>
<protein>
    <recommendedName>
        <fullName evidence="2">Peptidase S53 domain-containing protein</fullName>
    </recommendedName>
</protein>
<evidence type="ECO:0000313" key="4">
    <source>
        <dbReference type="Proteomes" id="UP000318065"/>
    </source>
</evidence>
<dbReference type="Pfam" id="PF00082">
    <property type="entry name" value="Peptidase_S8"/>
    <property type="match status" value="1"/>
</dbReference>
<dbReference type="Proteomes" id="UP000318065">
    <property type="component" value="Chromosome"/>
</dbReference>
<feature type="region of interest" description="Disordered" evidence="1">
    <location>
        <begin position="38"/>
        <end position="69"/>
    </location>
</feature>
<evidence type="ECO:0000256" key="1">
    <source>
        <dbReference type="SAM" id="MobiDB-lite"/>
    </source>
</evidence>
<organism evidence="3 4">
    <name type="scientific">Rubrobacter xylanophilus</name>
    <dbReference type="NCBI Taxonomy" id="49319"/>
    <lineage>
        <taxon>Bacteria</taxon>
        <taxon>Bacillati</taxon>
        <taxon>Actinomycetota</taxon>
        <taxon>Rubrobacteria</taxon>
        <taxon>Rubrobacterales</taxon>
        <taxon>Rubrobacteraceae</taxon>
        <taxon>Rubrobacter</taxon>
    </lineage>
</organism>
<dbReference type="PANTHER" id="PTHR14218">
    <property type="entry name" value="PROTEASE S8 TRIPEPTIDYL PEPTIDASE I CLN2"/>
    <property type="match status" value="1"/>
</dbReference>
<dbReference type="PROSITE" id="PS51695">
    <property type="entry name" value="SEDOLISIN"/>
    <property type="match status" value="1"/>
</dbReference>
<dbReference type="OrthoDB" id="3480681at2"/>
<keyword evidence="4" id="KW-1185">Reference proteome</keyword>
<dbReference type="InterPro" id="IPR036852">
    <property type="entry name" value="Peptidase_S8/S53_dom_sf"/>
</dbReference>
<name>A0A510HLY4_9ACTN</name>
<gene>
    <name evidence="3" type="ORF">RxyAA322_12810</name>
</gene>
<dbReference type="InterPro" id="IPR000209">
    <property type="entry name" value="Peptidase_S8/S53_dom"/>
</dbReference>
<feature type="domain" description="Peptidase S53" evidence="2">
    <location>
        <begin position="98"/>
        <end position="469"/>
    </location>
</feature>
<dbReference type="GO" id="GO:0004252">
    <property type="term" value="F:serine-type endopeptidase activity"/>
    <property type="evidence" value="ECO:0007669"/>
    <property type="project" value="InterPro"/>
</dbReference>
<sequence length="481" mass="51246">MSGSSRARTEGEHKAQWLLKSLLVTGCLILSLTAASGANGQPKAQEEDGSNRSPIEYVTDPPYQRVPTADAPAARNTANQQTFPYTPSQCKTQFGFACYAPEHIRAAYNVPDDLTGEGQSIAIVVAYGSPTIREDLETFSEAFGLPKPKFNLFYPGGKRPYKPEQHPAQTSWAAETSLDVQWAHAIAPEATINLVVAPNSKGNSINRAQRFVIDNNLGEVMPLSFGAPEGSIRGKGNNLHLRQAHKIYEDAQAGNISVFAAAGDAGAENGYEVPNALFPASDPLVTAVGGTSLFANDAGEYRNEIVWNDSDPALCPYGCKLGNTRATGGAPSKIFEAPPYQQALSGMNARTTADVGYNASSYTGVLVYYGFLEEGNGFYFSGGTSAGTPQWAAIAALANQAAGRPLGFLNPTLYRIGADRARYARAFHDVTVGNNGISSEGFEAKSNYDIPTGLGTPNVRRLISTLLDEPGATTRREISSE</sequence>
<dbReference type="CDD" id="cd04056">
    <property type="entry name" value="Peptidases_S53"/>
    <property type="match status" value="1"/>
</dbReference>